<dbReference type="InterPro" id="IPR032342">
    <property type="entry name" value="DUF4861"/>
</dbReference>
<dbReference type="InterPro" id="IPR011013">
    <property type="entry name" value="Gal_mutarotase_sf_dom"/>
</dbReference>
<dbReference type="PROSITE" id="PS51257">
    <property type="entry name" value="PROKAR_LIPOPROTEIN"/>
    <property type="match status" value="1"/>
</dbReference>
<dbReference type="Proteomes" id="UP000829517">
    <property type="component" value="Unassembled WGS sequence"/>
</dbReference>
<dbReference type="RefSeq" id="WP_236957427.1">
    <property type="nucleotide sequence ID" value="NZ_JAETXX010000001.1"/>
</dbReference>
<reference evidence="1 2" key="1">
    <citation type="submission" date="2021-01" db="EMBL/GenBank/DDBJ databases">
        <title>Genome sequencing of Joostella atrarenae M1-2 (= KCTC 23194).</title>
        <authorList>
            <person name="Zakaria M.R."/>
            <person name="Lam M.Q."/>
            <person name="Chong C.S."/>
        </authorList>
    </citation>
    <scope>NUCLEOTIDE SEQUENCE [LARGE SCALE GENOMIC DNA]</scope>
    <source>
        <strain evidence="1 2">M1-2</strain>
    </source>
</reference>
<sequence length="390" mass="44500">MKTLIYSLTILAVILSSCSEEQNIITVENKLAINRTNETVEVRLSDLKQNATNGVNNWRIRDIEEGKEVTSQLIDEDNDGKWDLIIFQPSIEASSKKEFQIYPVTEEVSKDTTSFCYSRFVPERTDDYAWENNKVAFRTYGPVAQKMVEDSVPGGTLSSGMDAWLKRVDYPIINKWYKKTVTGKGSYHKDTGEGLDNFHVGKSRGIGGIAKKVDTTYYLSKNFSSWKTITNGPIRTSFVLTYIDWDADGNVISEEKHISLDYGQNLSRFELHIDGVNSISTGITLHQQKGVTNTNKEEGWMSYWEPHEDSELGLGVVTDRDNIIEFEKYITPKKDESNLYAELNLKQGKVVYYAGFGWKKSKQFENQKEWEAYLSDFSKKLQSPLLVSLN</sequence>
<name>A0ABS9IZ46_9FLAO</name>
<keyword evidence="2" id="KW-1185">Reference proteome</keyword>
<comment type="caution">
    <text evidence="1">The sequence shown here is derived from an EMBL/GenBank/DDBJ whole genome shotgun (WGS) entry which is preliminary data.</text>
</comment>
<evidence type="ECO:0000313" key="2">
    <source>
        <dbReference type="Proteomes" id="UP000829517"/>
    </source>
</evidence>
<gene>
    <name evidence="1" type="ORF">JM658_01330</name>
</gene>
<evidence type="ECO:0000313" key="1">
    <source>
        <dbReference type="EMBL" id="MCF8713456.1"/>
    </source>
</evidence>
<organism evidence="1 2">
    <name type="scientific">Joostella atrarenae</name>
    <dbReference type="NCBI Taxonomy" id="679257"/>
    <lineage>
        <taxon>Bacteria</taxon>
        <taxon>Pseudomonadati</taxon>
        <taxon>Bacteroidota</taxon>
        <taxon>Flavobacteriia</taxon>
        <taxon>Flavobacteriales</taxon>
        <taxon>Flavobacteriaceae</taxon>
        <taxon>Joostella</taxon>
    </lineage>
</organism>
<proteinExistence type="predicted"/>
<dbReference type="EMBL" id="JAETXX010000001">
    <property type="protein sequence ID" value="MCF8713456.1"/>
    <property type="molecule type" value="Genomic_DNA"/>
</dbReference>
<protein>
    <submittedName>
        <fullName evidence="1">DUF4861 domain-containing protein</fullName>
    </submittedName>
</protein>
<dbReference type="Pfam" id="PF16153">
    <property type="entry name" value="DUF4861"/>
    <property type="match status" value="1"/>
</dbReference>
<dbReference type="SUPFAM" id="SSF74650">
    <property type="entry name" value="Galactose mutarotase-like"/>
    <property type="match status" value="1"/>
</dbReference>
<accession>A0ABS9IZ46</accession>